<dbReference type="GO" id="GO:0004527">
    <property type="term" value="F:exonuclease activity"/>
    <property type="evidence" value="ECO:0007669"/>
    <property type="project" value="UniProtKB-KW"/>
</dbReference>
<reference evidence="9" key="1">
    <citation type="submission" date="2010-07" db="EMBL/GenBank/DDBJ databases">
        <title>The genome sequence of Gaeumannomyces graminis var. tritici strain R3-111a-1.</title>
        <authorList>
            <consortium name="The Broad Institute Genome Sequencing Platform"/>
            <person name="Ma L.-J."/>
            <person name="Dead R."/>
            <person name="Young S."/>
            <person name="Zeng Q."/>
            <person name="Koehrsen M."/>
            <person name="Alvarado L."/>
            <person name="Berlin A."/>
            <person name="Chapman S.B."/>
            <person name="Chen Z."/>
            <person name="Freedman E."/>
            <person name="Gellesch M."/>
            <person name="Goldberg J."/>
            <person name="Griggs A."/>
            <person name="Gujja S."/>
            <person name="Heilman E.R."/>
            <person name="Heiman D."/>
            <person name="Hepburn T."/>
            <person name="Howarth C."/>
            <person name="Jen D."/>
            <person name="Larson L."/>
            <person name="Mehta T."/>
            <person name="Neiman D."/>
            <person name="Pearson M."/>
            <person name="Roberts A."/>
            <person name="Saif S."/>
            <person name="Shea T."/>
            <person name="Shenoy N."/>
            <person name="Sisk P."/>
            <person name="Stolte C."/>
            <person name="Sykes S."/>
            <person name="Walk T."/>
            <person name="White J."/>
            <person name="Yandava C."/>
            <person name="Haas B."/>
            <person name="Nusbaum C."/>
            <person name="Birren B."/>
        </authorList>
    </citation>
    <scope>NUCLEOTIDE SEQUENCE [LARGE SCALE GENOMIC DNA]</scope>
    <source>
        <strain evidence="9">R3-111a-1</strain>
    </source>
</reference>
<feature type="compositionally biased region" description="Low complexity" evidence="5">
    <location>
        <begin position="103"/>
        <end position="115"/>
    </location>
</feature>
<dbReference type="EnsemblFungi" id="EJT73051">
    <property type="protein sequence ID" value="EJT73051"/>
    <property type="gene ID" value="GGTG_09902"/>
</dbReference>
<dbReference type="PANTHER" id="PTHR12801:SF112">
    <property type="entry name" value="RNA EXONUCLEASE 3"/>
    <property type="match status" value="1"/>
</dbReference>
<keyword evidence="2" id="KW-0540">Nuclease</keyword>
<dbReference type="OrthoDB" id="3996471at2759"/>
<feature type="compositionally biased region" description="Basic and acidic residues" evidence="5">
    <location>
        <begin position="526"/>
        <end position="540"/>
    </location>
</feature>
<keyword evidence="4 7" id="KW-0269">Exonuclease</keyword>
<dbReference type="Proteomes" id="UP000006039">
    <property type="component" value="Unassembled WGS sequence"/>
</dbReference>
<dbReference type="PANTHER" id="PTHR12801">
    <property type="entry name" value="RNA EXONUCLEASE REXO1 / RECO3 FAMILY MEMBER-RELATED"/>
    <property type="match status" value="1"/>
</dbReference>
<reference evidence="8" key="4">
    <citation type="journal article" date="2015" name="G3 (Bethesda)">
        <title>Genome sequences of three phytopathogenic species of the Magnaporthaceae family of fungi.</title>
        <authorList>
            <person name="Okagaki L.H."/>
            <person name="Nunes C.C."/>
            <person name="Sailsbery J."/>
            <person name="Clay B."/>
            <person name="Brown D."/>
            <person name="John T."/>
            <person name="Oh Y."/>
            <person name="Young N."/>
            <person name="Fitzgerald M."/>
            <person name="Haas B.J."/>
            <person name="Zeng Q."/>
            <person name="Young S."/>
            <person name="Adiconis X."/>
            <person name="Fan L."/>
            <person name="Levin J.Z."/>
            <person name="Mitchell T.K."/>
            <person name="Okubara P.A."/>
            <person name="Farman M.L."/>
            <person name="Kohn L.M."/>
            <person name="Birren B."/>
            <person name="Ma L.-J."/>
            <person name="Dean R.A."/>
        </authorList>
    </citation>
    <scope>NUCLEOTIDE SEQUENCE</scope>
    <source>
        <strain evidence="8">R3-111a-1</strain>
    </source>
</reference>
<dbReference type="FunCoup" id="J3P8R7">
    <property type="interactions" value="70"/>
</dbReference>
<dbReference type="InterPro" id="IPR034922">
    <property type="entry name" value="REX1-like_exo"/>
</dbReference>
<dbReference type="HOGENOM" id="CLU_022453_4_0_1"/>
<dbReference type="eggNOG" id="KOG2248">
    <property type="taxonomic scope" value="Eukaryota"/>
</dbReference>
<protein>
    <submittedName>
        <fullName evidence="7">RNA exonuclease 3</fullName>
    </submittedName>
</protein>
<reference evidence="7" key="2">
    <citation type="submission" date="2010-07" db="EMBL/GenBank/DDBJ databases">
        <authorList>
            <consortium name="The Broad Institute Genome Sequencing Platform"/>
            <consortium name="Broad Institute Genome Sequencing Center for Infectious Disease"/>
            <person name="Ma L.-J."/>
            <person name="Dead R."/>
            <person name="Young S."/>
            <person name="Zeng Q."/>
            <person name="Koehrsen M."/>
            <person name="Alvarado L."/>
            <person name="Berlin A."/>
            <person name="Chapman S.B."/>
            <person name="Chen Z."/>
            <person name="Freedman E."/>
            <person name="Gellesch M."/>
            <person name="Goldberg J."/>
            <person name="Griggs A."/>
            <person name="Gujja S."/>
            <person name="Heilman E.R."/>
            <person name="Heiman D."/>
            <person name="Hepburn T."/>
            <person name="Howarth C."/>
            <person name="Jen D."/>
            <person name="Larson L."/>
            <person name="Mehta T."/>
            <person name="Neiman D."/>
            <person name="Pearson M."/>
            <person name="Roberts A."/>
            <person name="Saif S."/>
            <person name="Shea T."/>
            <person name="Shenoy N."/>
            <person name="Sisk P."/>
            <person name="Stolte C."/>
            <person name="Sykes S."/>
            <person name="Walk T."/>
            <person name="White J."/>
            <person name="Yandava C."/>
            <person name="Haas B."/>
            <person name="Nusbaum C."/>
            <person name="Birren B."/>
        </authorList>
    </citation>
    <scope>NUCLEOTIDE SEQUENCE</scope>
    <source>
        <strain evidence="7">R3-111a-1</strain>
    </source>
</reference>
<dbReference type="RefSeq" id="XP_009226025.1">
    <property type="nucleotide sequence ID" value="XM_009227761.1"/>
</dbReference>
<dbReference type="AlphaFoldDB" id="J3P8R7"/>
<dbReference type="InterPro" id="IPR047021">
    <property type="entry name" value="REXO1/3/4-like"/>
</dbReference>
<dbReference type="Gene3D" id="3.30.420.10">
    <property type="entry name" value="Ribonuclease H-like superfamily/Ribonuclease H"/>
    <property type="match status" value="1"/>
</dbReference>
<evidence type="ECO:0000313" key="8">
    <source>
        <dbReference type="EnsemblFungi" id="EJT73051"/>
    </source>
</evidence>
<dbReference type="InterPro" id="IPR012337">
    <property type="entry name" value="RNaseH-like_sf"/>
</dbReference>
<dbReference type="SMART" id="SM00479">
    <property type="entry name" value="EXOIII"/>
    <property type="match status" value="1"/>
</dbReference>
<evidence type="ECO:0000259" key="6">
    <source>
        <dbReference type="SMART" id="SM00479"/>
    </source>
</evidence>
<reference evidence="7" key="3">
    <citation type="submission" date="2010-09" db="EMBL/GenBank/DDBJ databases">
        <title>Annotation of Gaeumannomyces graminis var. tritici R3-111a-1.</title>
        <authorList>
            <consortium name="The Broad Institute Genome Sequencing Platform"/>
            <person name="Ma L.-J."/>
            <person name="Dead R."/>
            <person name="Young S.K."/>
            <person name="Zeng Q."/>
            <person name="Gargeya S."/>
            <person name="Fitzgerald M."/>
            <person name="Haas B."/>
            <person name="Abouelleil A."/>
            <person name="Alvarado L."/>
            <person name="Arachchi H.M."/>
            <person name="Berlin A."/>
            <person name="Brown A."/>
            <person name="Chapman S.B."/>
            <person name="Chen Z."/>
            <person name="Dunbar C."/>
            <person name="Freedman E."/>
            <person name="Gearin G."/>
            <person name="Gellesch M."/>
            <person name="Goldberg J."/>
            <person name="Griggs A."/>
            <person name="Gujja S."/>
            <person name="Heiman D."/>
            <person name="Howarth C."/>
            <person name="Larson L."/>
            <person name="Lui A."/>
            <person name="MacDonald P.J.P."/>
            <person name="Mehta T."/>
            <person name="Montmayeur A."/>
            <person name="Murphy C."/>
            <person name="Neiman D."/>
            <person name="Pearson M."/>
            <person name="Priest M."/>
            <person name="Roberts A."/>
            <person name="Saif S."/>
            <person name="Shea T."/>
            <person name="Shenoy N."/>
            <person name="Sisk P."/>
            <person name="Stolte C."/>
            <person name="Sykes S."/>
            <person name="Yandava C."/>
            <person name="Wortman J."/>
            <person name="Nusbaum C."/>
            <person name="Birren B."/>
        </authorList>
    </citation>
    <scope>NUCLEOTIDE SEQUENCE</scope>
    <source>
        <strain evidence="7">R3-111a-1</strain>
    </source>
</reference>
<reference evidence="8" key="5">
    <citation type="submission" date="2018-04" db="UniProtKB">
        <authorList>
            <consortium name="EnsemblFungi"/>
        </authorList>
    </citation>
    <scope>IDENTIFICATION</scope>
    <source>
        <strain evidence="8">R3-111a-1</strain>
    </source>
</reference>
<evidence type="ECO:0000313" key="9">
    <source>
        <dbReference type="Proteomes" id="UP000006039"/>
    </source>
</evidence>
<proteinExistence type="inferred from homology"/>
<dbReference type="VEuPathDB" id="FungiDB:GGTG_09902"/>
<dbReference type="STRING" id="644352.J3P8R7"/>
<name>J3P8R7_GAET3</name>
<dbReference type="InterPro" id="IPR036397">
    <property type="entry name" value="RNaseH_sf"/>
</dbReference>
<evidence type="ECO:0000256" key="4">
    <source>
        <dbReference type="ARBA" id="ARBA00022839"/>
    </source>
</evidence>
<feature type="domain" description="Exonuclease" evidence="6">
    <location>
        <begin position="459"/>
        <end position="651"/>
    </location>
</feature>
<gene>
    <name evidence="8" type="primary">20350360</name>
    <name evidence="7" type="ORF">GGTG_09902</name>
</gene>
<sequence>MDAQLQIFKHIDCPAGKSCTSVRCLFRHVDKGDTRGSSEPAEPSSHEGPDRKRLRSGADEYDPTAPPVLLPDLTAEDAEWAEDPTPGPDPSVIRPQPNKPVPATTSTASTAATASQRAAVSPPPLKRKRPDTPPENDSVLTRGRDTRAIKAPQGPPSSADDKAPPAAKQEAPPPPAVARKPETLNPRPLKSNPARFEVRFRLVKMLHGEYARLNGELKKLAKDDDTKKLLLSDQELVWMALDEEEGAAARESVYSSVLKSRIMSCKKLSVEKWREERVQAIKAAEAALSGGGDKGPAASPSQPVVIETGLTAVQEVVLASTKLLTPIDDLAKFGYVPKVPAEEEVAKAKEAEAFTKGWEVCDRCTKRFQVFPGRREEDGALASGGACTHHPGKAYVPNRQTTDRSIPERQYRCCGETVGQSAGCTTKDTHVFKTTDPKRLACLWNFAETPANANAPLDRAVCFDCEMGYTVKGFELIRLTATAWPGGEELVDVLVRPFGEILDLNSAYSGVYPEDIVNAQPFSLSDEDKPPPPTKEGERRRLQIVSSPVVARDLLFSHITRETPLMGHGLENDLNCLRVVHPTLVDTVLLYPHKRGLPVRNGLRALMQAVLNRRIQVEPPEGGGGLQGHDSAEDARAAGDLVRWKVKGAWERMKRQGWTAVGERLVPPP</sequence>
<evidence type="ECO:0000256" key="3">
    <source>
        <dbReference type="ARBA" id="ARBA00022801"/>
    </source>
</evidence>
<dbReference type="GeneID" id="20350360"/>
<feature type="region of interest" description="Disordered" evidence="5">
    <location>
        <begin position="31"/>
        <end position="191"/>
    </location>
</feature>
<dbReference type="EMBL" id="GL385399">
    <property type="protein sequence ID" value="EJT73051.1"/>
    <property type="molecule type" value="Genomic_DNA"/>
</dbReference>
<feature type="region of interest" description="Disordered" evidence="5">
    <location>
        <begin position="521"/>
        <end position="540"/>
    </location>
</feature>
<evidence type="ECO:0000256" key="1">
    <source>
        <dbReference type="ARBA" id="ARBA00006357"/>
    </source>
</evidence>
<keyword evidence="3" id="KW-0378">Hydrolase</keyword>
<dbReference type="SUPFAM" id="SSF53098">
    <property type="entry name" value="Ribonuclease H-like"/>
    <property type="match status" value="1"/>
</dbReference>
<keyword evidence="9" id="KW-1185">Reference proteome</keyword>
<dbReference type="GO" id="GO:0003676">
    <property type="term" value="F:nucleic acid binding"/>
    <property type="evidence" value="ECO:0007669"/>
    <property type="project" value="InterPro"/>
</dbReference>
<accession>J3P8R7</accession>
<organism evidence="7">
    <name type="scientific">Gaeumannomyces tritici (strain R3-111a-1)</name>
    <name type="common">Wheat and barley take-all root rot fungus</name>
    <name type="synonym">Gaeumannomyces graminis var. tritici</name>
    <dbReference type="NCBI Taxonomy" id="644352"/>
    <lineage>
        <taxon>Eukaryota</taxon>
        <taxon>Fungi</taxon>
        <taxon>Dikarya</taxon>
        <taxon>Ascomycota</taxon>
        <taxon>Pezizomycotina</taxon>
        <taxon>Sordariomycetes</taxon>
        <taxon>Sordariomycetidae</taxon>
        <taxon>Magnaporthales</taxon>
        <taxon>Magnaporthaceae</taxon>
        <taxon>Gaeumannomyces</taxon>
    </lineage>
</organism>
<dbReference type="CDD" id="cd06145">
    <property type="entry name" value="REX1_like"/>
    <property type="match status" value="1"/>
</dbReference>
<evidence type="ECO:0000256" key="5">
    <source>
        <dbReference type="SAM" id="MobiDB-lite"/>
    </source>
</evidence>
<evidence type="ECO:0000256" key="2">
    <source>
        <dbReference type="ARBA" id="ARBA00022722"/>
    </source>
</evidence>
<dbReference type="GO" id="GO:0005634">
    <property type="term" value="C:nucleus"/>
    <property type="evidence" value="ECO:0007669"/>
    <property type="project" value="TreeGrafter"/>
</dbReference>
<evidence type="ECO:0000313" key="7">
    <source>
        <dbReference type="EMBL" id="EJT73051.1"/>
    </source>
</evidence>
<dbReference type="InterPro" id="IPR013520">
    <property type="entry name" value="Ribonucl_H"/>
</dbReference>
<comment type="similarity">
    <text evidence="1">Belongs to the REXO1/REXO3 family.</text>
</comment>